<gene>
    <name evidence="2" type="ORF">RhiirA5_297920</name>
    <name evidence="1" type="ORF">RhiirA5_303151</name>
</gene>
<evidence type="ECO:0000313" key="3">
    <source>
        <dbReference type="Proteomes" id="UP000232722"/>
    </source>
</evidence>
<organism evidence="2 3">
    <name type="scientific">Rhizophagus irregularis</name>
    <dbReference type="NCBI Taxonomy" id="588596"/>
    <lineage>
        <taxon>Eukaryota</taxon>
        <taxon>Fungi</taxon>
        <taxon>Fungi incertae sedis</taxon>
        <taxon>Mucoromycota</taxon>
        <taxon>Glomeromycotina</taxon>
        <taxon>Glomeromycetes</taxon>
        <taxon>Glomerales</taxon>
        <taxon>Glomeraceae</taxon>
        <taxon>Rhizophagus</taxon>
    </lineage>
</organism>
<dbReference type="AlphaFoldDB" id="A0A2N0P541"/>
<name>A0A2N0P541_9GLOM</name>
<comment type="caution">
    <text evidence="2">The sequence shown here is derived from an EMBL/GenBank/DDBJ whole genome shotgun (WGS) entry which is preliminary data.</text>
</comment>
<reference evidence="2 3" key="2">
    <citation type="submission" date="2017-09" db="EMBL/GenBank/DDBJ databases">
        <title>Extensive intraspecific genome diversity in a model arbuscular mycorrhizal fungus.</title>
        <authorList>
            <person name="Chen E.C."/>
            <person name="Morin E."/>
            <person name="Beaudet D."/>
            <person name="Noel J."/>
            <person name="Ndikumana S."/>
            <person name="Charron P."/>
            <person name="St-Onge C."/>
            <person name="Giorgi J."/>
            <person name="Grigoriev I.V."/>
            <person name="Roux C."/>
            <person name="Martin F.M."/>
            <person name="Corradi N."/>
        </authorList>
    </citation>
    <scope>NUCLEOTIDE SEQUENCE [LARGE SCALE GENOMIC DNA]</scope>
    <source>
        <strain evidence="2 3">A5</strain>
    </source>
</reference>
<dbReference type="EMBL" id="LLXJ01001483">
    <property type="protein sequence ID" value="PKC01937.1"/>
    <property type="molecule type" value="Genomic_DNA"/>
</dbReference>
<dbReference type="Proteomes" id="UP000232722">
    <property type="component" value="Unassembled WGS sequence"/>
</dbReference>
<evidence type="ECO:0000313" key="2">
    <source>
        <dbReference type="EMBL" id="PKC01937.1"/>
    </source>
</evidence>
<proteinExistence type="predicted"/>
<accession>A0A2N0P541</accession>
<reference evidence="2 3" key="1">
    <citation type="submission" date="2016-04" db="EMBL/GenBank/DDBJ databases">
        <title>Genome analyses suggest a sexual origin of heterokaryosis in a supposedly ancient asexual fungus.</title>
        <authorList>
            <person name="Ropars J."/>
            <person name="Sedzielewska K."/>
            <person name="Noel J."/>
            <person name="Charron P."/>
            <person name="Farinelli L."/>
            <person name="Marton T."/>
            <person name="Kruger M."/>
            <person name="Pelin A."/>
            <person name="Brachmann A."/>
            <person name="Corradi N."/>
        </authorList>
    </citation>
    <scope>NUCLEOTIDE SEQUENCE [LARGE SCALE GENOMIC DNA]</scope>
    <source>
        <strain evidence="2 3">A5</strain>
    </source>
</reference>
<protein>
    <submittedName>
        <fullName evidence="2">Uncharacterized protein</fullName>
    </submittedName>
</protein>
<dbReference type="EMBL" id="LLXJ01005332">
    <property type="protein sequence ID" value="PKB94953.1"/>
    <property type="molecule type" value="Genomic_DNA"/>
</dbReference>
<sequence length="104" mass="12052">KIARNAVMSGARLLIFGNSTLLKLSLQEDSIMYKQDVIKLDLQDDNAAYRVFLLDEEETLSSESRGLFVYLFVMGELLDSYLNRNVTHHERIEMAMTAYFFLHL</sequence>
<evidence type="ECO:0000313" key="1">
    <source>
        <dbReference type="EMBL" id="PKB94953.1"/>
    </source>
</evidence>
<feature type="non-terminal residue" evidence="2">
    <location>
        <position position="1"/>
    </location>
</feature>